<protein>
    <submittedName>
        <fullName evidence="2">Uncharacterized protein</fullName>
    </submittedName>
</protein>
<feature type="compositionally biased region" description="Acidic residues" evidence="1">
    <location>
        <begin position="15"/>
        <end position="33"/>
    </location>
</feature>
<keyword evidence="3" id="KW-1185">Reference proteome</keyword>
<reference evidence="3" key="1">
    <citation type="submission" date="2010-08" db="EMBL/GenBank/DDBJ databases">
        <authorList>
            <consortium name="Caenorhabditis japonica Sequencing Consortium"/>
            <person name="Wilson R.K."/>
        </authorList>
    </citation>
    <scope>NUCLEOTIDE SEQUENCE [LARGE SCALE GENOMIC DNA]</scope>
    <source>
        <strain evidence="3">DF5081</strain>
    </source>
</reference>
<evidence type="ECO:0000256" key="1">
    <source>
        <dbReference type="SAM" id="MobiDB-lite"/>
    </source>
</evidence>
<organism evidence="2 3">
    <name type="scientific">Caenorhabditis japonica</name>
    <dbReference type="NCBI Taxonomy" id="281687"/>
    <lineage>
        <taxon>Eukaryota</taxon>
        <taxon>Metazoa</taxon>
        <taxon>Ecdysozoa</taxon>
        <taxon>Nematoda</taxon>
        <taxon>Chromadorea</taxon>
        <taxon>Rhabditida</taxon>
        <taxon>Rhabditina</taxon>
        <taxon>Rhabditomorpha</taxon>
        <taxon>Rhabditoidea</taxon>
        <taxon>Rhabditidae</taxon>
        <taxon>Peloderinae</taxon>
        <taxon>Caenorhabditis</taxon>
    </lineage>
</organism>
<accession>A0A8R1ICN1</accession>
<feature type="region of interest" description="Disordered" evidence="1">
    <location>
        <begin position="10"/>
        <end position="44"/>
    </location>
</feature>
<name>A0A8R1ICN1_CAEJA</name>
<evidence type="ECO:0000313" key="2">
    <source>
        <dbReference type="EnsemblMetazoa" id="CJA27453.1"/>
    </source>
</evidence>
<reference evidence="2" key="2">
    <citation type="submission" date="2022-06" db="UniProtKB">
        <authorList>
            <consortium name="EnsemblMetazoa"/>
        </authorList>
    </citation>
    <scope>IDENTIFICATION</scope>
    <source>
        <strain evidence="2">DF5081</strain>
    </source>
</reference>
<sequence>MVLRKLVSLAGGGGETDDADDDDDDDDDEDDDGDGKGRKNTFGPGPLWCYAPSSPILNQSILKLVPINAYPEPLFIRKKKEQNRWSIVSKPSVTILVSSEKVAKPNYPSLPLTRVPHTIPLLIPG</sequence>
<evidence type="ECO:0000313" key="3">
    <source>
        <dbReference type="Proteomes" id="UP000005237"/>
    </source>
</evidence>
<dbReference type="Proteomes" id="UP000005237">
    <property type="component" value="Unassembled WGS sequence"/>
</dbReference>
<dbReference type="AlphaFoldDB" id="A0A8R1ICN1"/>
<proteinExistence type="predicted"/>
<dbReference type="EnsemblMetazoa" id="CJA27453.1">
    <property type="protein sequence ID" value="CJA27453.1"/>
    <property type="gene ID" value="WBGene00183025"/>
</dbReference>